<dbReference type="SUPFAM" id="SSF55811">
    <property type="entry name" value="Nudix"/>
    <property type="match status" value="1"/>
</dbReference>
<dbReference type="RefSeq" id="XP_055683836.1">
    <property type="nucleotide sequence ID" value="XM_055827861.1"/>
</dbReference>
<feature type="domain" description="Nudix hydrolase" evidence="7">
    <location>
        <begin position="40"/>
        <end position="181"/>
    </location>
</feature>
<evidence type="ECO:0000313" key="9">
    <source>
        <dbReference type="EnsemblMetazoa" id="LLOJ008029-PA"/>
    </source>
</evidence>
<dbReference type="CDD" id="cd03426">
    <property type="entry name" value="NUDIX_CoAse_Nudt7"/>
    <property type="match status" value="1"/>
</dbReference>
<dbReference type="GeneID" id="129790379"/>
<dbReference type="InterPro" id="IPR000086">
    <property type="entry name" value="NUDIX_hydrolase_dom"/>
</dbReference>
<evidence type="ECO:0000256" key="6">
    <source>
        <dbReference type="ARBA" id="ARBA00023211"/>
    </source>
</evidence>
<keyword evidence="3" id="KW-0479">Metal-binding</keyword>
<keyword evidence="4 8" id="KW-0378">Hydrolase</keyword>
<dbReference type="GO" id="GO:0046872">
    <property type="term" value="F:metal ion binding"/>
    <property type="evidence" value="ECO:0007669"/>
    <property type="project" value="UniProtKB-KW"/>
</dbReference>
<dbReference type="EMBL" id="GITU01006600">
    <property type="protein sequence ID" value="MBC1175303.1"/>
    <property type="molecule type" value="Transcribed_RNA"/>
</dbReference>
<keyword evidence="6" id="KW-0464">Manganese</keyword>
<reference evidence="10" key="1">
    <citation type="submission" date="2012-05" db="EMBL/GenBank/DDBJ databases">
        <title>Whole Genome Assembly of Lutzomyia longipalpis.</title>
        <authorList>
            <person name="Richards S."/>
            <person name="Qu C."/>
            <person name="Dillon R."/>
            <person name="Worley K."/>
            <person name="Scherer S."/>
            <person name="Batterton M."/>
            <person name="Taylor A."/>
            <person name="Hawes A."/>
            <person name="Hernandez B."/>
            <person name="Kovar C."/>
            <person name="Mandapat C."/>
            <person name="Pham C."/>
            <person name="Qu C."/>
            <person name="Jing C."/>
            <person name="Bess C."/>
            <person name="Bandaranaike D."/>
            <person name="Ngo D."/>
            <person name="Ongeri F."/>
            <person name="Arias F."/>
            <person name="Lara F."/>
            <person name="Weissenberger G."/>
            <person name="Kamau G."/>
            <person name="Han H."/>
            <person name="Shen H."/>
            <person name="Dinh H."/>
            <person name="Khalil I."/>
            <person name="Jones J."/>
            <person name="Shafer J."/>
            <person name="Jayaseelan J."/>
            <person name="Quiroz J."/>
            <person name="Blankenburg K."/>
            <person name="Nguyen L."/>
            <person name="Jackson L."/>
            <person name="Francisco L."/>
            <person name="Tang L.-Y."/>
            <person name="Pu L.-L."/>
            <person name="Perales L."/>
            <person name="Lorensuhewa L."/>
            <person name="Munidasa M."/>
            <person name="Coyle M."/>
            <person name="Taylor M."/>
            <person name="Puazo M."/>
            <person name="Firestine M."/>
            <person name="Scheel M."/>
            <person name="Javaid M."/>
            <person name="Wang M."/>
            <person name="Li M."/>
            <person name="Tabassum N."/>
            <person name="Saada N."/>
            <person name="Osuji N."/>
            <person name="Aqrawi P."/>
            <person name="Fu Q."/>
            <person name="Thornton R."/>
            <person name="Raj R."/>
            <person name="Goodspeed R."/>
            <person name="Mata R."/>
            <person name="Najjar R."/>
            <person name="Gubbala S."/>
            <person name="Lee S."/>
            <person name="Denson S."/>
            <person name="Patil S."/>
            <person name="Macmil S."/>
            <person name="Qi S."/>
            <person name="Matskevitch T."/>
            <person name="Palculict T."/>
            <person name="Mathew T."/>
            <person name="Vee V."/>
            <person name="Velamala V."/>
            <person name="Korchina V."/>
            <person name="Cai W."/>
            <person name="Liu W."/>
            <person name="Dai W."/>
            <person name="Zou X."/>
            <person name="Zhu Y."/>
            <person name="Zhang Y."/>
            <person name="Wu Y.-Q."/>
            <person name="Xin Y."/>
            <person name="Nazarath L."/>
            <person name="Kovar C."/>
            <person name="Han Y."/>
            <person name="Muzny D."/>
            <person name="Gibbs R."/>
        </authorList>
    </citation>
    <scope>NUCLEOTIDE SEQUENCE [LARGE SCALE GENOMIC DNA]</scope>
    <source>
        <strain evidence="10">Jacobina</strain>
    </source>
</reference>
<comment type="cofactor">
    <cofactor evidence="1">
        <name>Mn(2+)</name>
        <dbReference type="ChEBI" id="CHEBI:29035"/>
    </cofactor>
</comment>
<dbReference type="InterPro" id="IPR045121">
    <property type="entry name" value="CoAse"/>
</dbReference>
<dbReference type="KEGG" id="lll:129790379"/>
<dbReference type="Gene3D" id="3.90.79.10">
    <property type="entry name" value="Nucleoside Triphosphate Pyrophosphohydrolase"/>
    <property type="match status" value="1"/>
</dbReference>
<evidence type="ECO:0000256" key="2">
    <source>
        <dbReference type="ARBA" id="ARBA00001946"/>
    </source>
</evidence>
<dbReference type="EMBL" id="AJWK01026968">
    <property type="status" value="NOT_ANNOTATED_CDS"/>
    <property type="molecule type" value="Genomic_DNA"/>
</dbReference>
<dbReference type="PANTHER" id="PTHR12992">
    <property type="entry name" value="NUDIX HYDROLASE"/>
    <property type="match status" value="1"/>
</dbReference>
<evidence type="ECO:0000256" key="5">
    <source>
        <dbReference type="ARBA" id="ARBA00022842"/>
    </source>
</evidence>
<organism evidence="9 10">
    <name type="scientific">Lutzomyia longipalpis</name>
    <name type="common">Sand fly</name>
    <dbReference type="NCBI Taxonomy" id="7200"/>
    <lineage>
        <taxon>Eukaryota</taxon>
        <taxon>Metazoa</taxon>
        <taxon>Ecdysozoa</taxon>
        <taxon>Arthropoda</taxon>
        <taxon>Hexapoda</taxon>
        <taxon>Insecta</taxon>
        <taxon>Pterygota</taxon>
        <taxon>Neoptera</taxon>
        <taxon>Endopterygota</taxon>
        <taxon>Diptera</taxon>
        <taxon>Nematocera</taxon>
        <taxon>Psychodoidea</taxon>
        <taxon>Psychodidae</taxon>
        <taxon>Lutzomyia</taxon>
        <taxon>Lutzomyia</taxon>
    </lineage>
</organism>
<dbReference type="Proteomes" id="UP000092461">
    <property type="component" value="Unassembled WGS sequence"/>
</dbReference>
<dbReference type="GO" id="GO:0010945">
    <property type="term" value="F:coenzyme A diphosphatase activity"/>
    <property type="evidence" value="ECO:0007669"/>
    <property type="project" value="InterPro"/>
</dbReference>
<protein>
    <submittedName>
        <fullName evidence="8">Putative peroxisomal nudix hydrolase</fullName>
    </submittedName>
</protein>
<evidence type="ECO:0000256" key="1">
    <source>
        <dbReference type="ARBA" id="ARBA00001936"/>
    </source>
</evidence>
<name>A0A1B0CT30_LUTLO</name>
<keyword evidence="10" id="KW-1185">Reference proteome</keyword>
<dbReference type="PROSITE" id="PS51462">
    <property type="entry name" value="NUDIX"/>
    <property type="match status" value="1"/>
</dbReference>
<evidence type="ECO:0000259" key="7">
    <source>
        <dbReference type="PROSITE" id="PS51462"/>
    </source>
</evidence>
<proteinExistence type="predicted"/>
<dbReference type="OrthoDB" id="206213at2759"/>
<evidence type="ECO:0000313" key="10">
    <source>
        <dbReference type="Proteomes" id="UP000092461"/>
    </source>
</evidence>
<reference evidence="9" key="3">
    <citation type="submission" date="2020-05" db="UniProtKB">
        <authorList>
            <consortium name="EnsemblMetazoa"/>
        </authorList>
    </citation>
    <scope>IDENTIFICATION</scope>
    <source>
        <strain evidence="9">Jacobina</strain>
    </source>
</reference>
<evidence type="ECO:0000256" key="4">
    <source>
        <dbReference type="ARBA" id="ARBA00022801"/>
    </source>
</evidence>
<evidence type="ECO:0000256" key="3">
    <source>
        <dbReference type="ARBA" id="ARBA00022723"/>
    </source>
</evidence>
<evidence type="ECO:0000313" key="8">
    <source>
        <dbReference type="EMBL" id="MBC1175303.1"/>
    </source>
</evidence>
<reference evidence="8" key="2">
    <citation type="journal article" date="2020" name="BMC">
        <title>Leishmania infection induces a limited differential gene expression in the sand fly midgut.</title>
        <authorList>
            <person name="Coutinho-Abreu I.V."/>
            <person name="Serafim T.D."/>
            <person name="Meneses C."/>
            <person name="Kamhawi S."/>
            <person name="Oliveira F."/>
            <person name="Valenzuela J.G."/>
        </authorList>
    </citation>
    <scope>NUCLEOTIDE SEQUENCE</scope>
    <source>
        <strain evidence="8">Jacobina</strain>
        <tissue evidence="8">Midgut</tissue>
    </source>
</reference>
<keyword evidence="5" id="KW-0460">Magnesium</keyword>
<dbReference type="PANTHER" id="PTHR12992:SF11">
    <property type="entry name" value="MITOCHONDRIAL COENZYME A DIPHOSPHATASE NUDT8"/>
    <property type="match status" value="1"/>
</dbReference>
<dbReference type="InterPro" id="IPR015797">
    <property type="entry name" value="NUDIX_hydrolase-like_dom_sf"/>
</dbReference>
<comment type="cofactor">
    <cofactor evidence="2">
        <name>Mg(2+)</name>
        <dbReference type="ChEBI" id="CHEBI:18420"/>
    </cofactor>
</comment>
<dbReference type="EnsemblMetazoa" id="LLOJ008029-RA">
    <property type="protein sequence ID" value="LLOJ008029-PA"/>
    <property type="gene ID" value="LLOJ008029"/>
</dbReference>
<dbReference type="VEuPathDB" id="VectorBase:LLOJ008029"/>
<accession>A0A1B0CT30</accession>
<dbReference type="Pfam" id="PF00293">
    <property type="entry name" value="NUDIX"/>
    <property type="match status" value="1"/>
</dbReference>
<dbReference type="AlphaFoldDB" id="A0A1B0CT30"/>
<sequence>MSATRAIQLCNEAILSAANRQQTLEKMAKPFFPDFASKDKRTAAVLIALCEEKDNVLSLLYTQRSGNLSRHTGQVSFPGGMRDPTDTSWEDCALRETEEEIGLDRRYVDVWGTGAPLNVPYSKVIIYPVIGSVKNFSDLKLKINPAEVEKVFTVSLEHLCSKENHRHTQFKSAGIVIPAYVNTPAKVWGITAFMTHIFLKALLPKETYNRTWPILRSFKL</sequence>
<dbReference type="VEuPathDB" id="VectorBase:LLONM1_003505"/>